<dbReference type="Proteomes" id="UP000605253">
    <property type="component" value="Unassembled WGS sequence"/>
</dbReference>
<organism evidence="1 2">
    <name type="scientific">Marinicella pacifica</name>
    <dbReference type="NCBI Taxonomy" id="1171543"/>
    <lineage>
        <taxon>Bacteria</taxon>
        <taxon>Pseudomonadati</taxon>
        <taxon>Pseudomonadota</taxon>
        <taxon>Gammaproteobacteria</taxon>
        <taxon>Lysobacterales</taxon>
        <taxon>Marinicellaceae</taxon>
        <taxon>Marinicella</taxon>
    </lineage>
</organism>
<proteinExistence type="predicted"/>
<dbReference type="AlphaFoldDB" id="A0A917CHF2"/>
<evidence type="ECO:0000313" key="2">
    <source>
        <dbReference type="Proteomes" id="UP000605253"/>
    </source>
</evidence>
<name>A0A917CHF2_9GAMM</name>
<comment type="caution">
    <text evidence="1">The sequence shown here is derived from an EMBL/GenBank/DDBJ whole genome shotgun (WGS) entry which is preliminary data.</text>
</comment>
<sequence length="293" mass="33615">MKYGFTLLVVFAIALYWYVSQETPKKENVGEVNGTNKMAAEKVVEPVIKKTDITANSIDAQSDIVPIKPSMSALPEGQFFHSDPLVDAFIGLYRYSSCHSVMGKQARFQQVRSGLNENQKKHLNLNMRQCEQNQELMKQYSQDRVMYQLSQMEKNKSMRDKYAAMFSQDTLGESEKADIKQRISQLVGLELLVSTMLYKKYFHLEILPTFQKELQAHNLKMVDYVVQQAFILIACERGVDCSATSPMMYSRCLKNENACGVDFTSYINKHYTPGIRNEILISKRLLQSIFSFS</sequence>
<reference evidence="1" key="1">
    <citation type="journal article" date="2014" name="Int. J. Syst. Evol. Microbiol.">
        <title>Complete genome sequence of Corynebacterium casei LMG S-19264T (=DSM 44701T), isolated from a smear-ripened cheese.</title>
        <authorList>
            <consortium name="US DOE Joint Genome Institute (JGI-PGF)"/>
            <person name="Walter F."/>
            <person name="Albersmeier A."/>
            <person name="Kalinowski J."/>
            <person name="Ruckert C."/>
        </authorList>
    </citation>
    <scope>NUCLEOTIDE SEQUENCE</scope>
    <source>
        <strain evidence="1">CGMCC 1.12181</strain>
    </source>
</reference>
<dbReference type="RefSeq" id="WP_188364310.1">
    <property type="nucleotide sequence ID" value="NZ_BAABJF010000032.1"/>
</dbReference>
<dbReference type="EMBL" id="BMEO01000002">
    <property type="protein sequence ID" value="GGF88612.1"/>
    <property type="molecule type" value="Genomic_DNA"/>
</dbReference>
<reference evidence="1" key="2">
    <citation type="submission" date="2020-09" db="EMBL/GenBank/DDBJ databases">
        <authorList>
            <person name="Sun Q."/>
            <person name="Zhou Y."/>
        </authorList>
    </citation>
    <scope>NUCLEOTIDE SEQUENCE</scope>
    <source>
        <strain evidence="1">CGMCC 1.12181</strain>
    </source>
</reference>
<keyword evidence="2" id="KW-1185">Reference proteome</keyword>
<protein>
    <submittedName>
        <fullName evidence="1">Uncharacterized protein</fullName>
    </submittedName>
</protein>
<accession>A0A917CHF2</accession>
<evidence type="ECO:0000313" key="1">
    <source>
        <dbReference type="EMBL" id="GGF88612.1"/>
    </source>
</evidence>
<gene>
    <name evidence="1" type="ORF">GCM10011365_07220</name>
</gene>